<keyword evidence="1" id="KW-0472">Membrane</keyword>
<feature type="transmembrane region" description="Helical" evidence="1">
    <location>
        <begin position="43"/>
        <end position="60"/>
    </location>
</feature>
<name>A0A1L9S1A0_ASPWE</name>
<dbReference type="Proteomes" id="UP000184383">
    <property type="component" value="Unassembled WGS sequence"/>
</dbReference>
<dbReference type="AlphaFoldDB" id="A0A1L9S1A0"/>
<organism evidence="2 3">
    <name type="scientific">Aspergillus wentii DTO 134E9</name>
    <dbReference type="NCBI Taxonomy" id="1073089"/>
    <lineage>
        <taxon>Eukaryota</taxon>
        <taxon>Fungi</taxon>
        <taxon>Dikarya</taxon>
        <taxon>Ascomycota</taxon>
        <taxon>Pezizomycotina</taxon>
        <taxon>Eurotiomycetes</taxon>
        <taxon>Eurotiomycetidae</taxon>
        <taxon>Eurotiales</taxon>
        <taxon>Aspergillaceae</taxon>
        <taxon>Aspergillus</taxon>
        <taxon>Aspergillus subgen. Cremei</taxon>
    </lineage>
</organism>
<dbReference type="GeneID" id="63748373"/>
<dbReference type="RefSeq" id="XP_040694579.1">
    <property type="nucleotide sequence ID" value="XM_040832525.1"/>
</dbReference>
<dbReference type="EMBL" id="KV878209">
    <property type="protein sequence ID" value="OJJ40903.1"/>
    <property type="molecule type" value="Genomic_DNA"/>
</dbReference>
<sequence>MYFPSLRHLQAIHSPAVQLAVLEWKRKVAVISCDTNVDTVSRLFLFLAVIMYALYAVRYLPCKTTAAAVV</sequence>
<keyword evidence="3" id="KW-1185">Reference proteome</keyword>
<keyword evidence="1" id="KW-0812">Transmembrane</keyword>
<evidence type="ECO:0000256" key="1">
    <source>
        <dbReference type="SAM" id="Phobius"/>
    </source>
</evidence>
<evidence type="ECO:0000313" key="3">
    <source>
        <dbReference type="Proteomes" id="UP000184383"/>
    </source>
</evidence>
<protein>
    <submittedName>
        <fullName evidence="2">Uncharacterized protein</fullName>
    </submittedName>
</protein>
<dbReference type="VEuPathDB" id="FungiDB:ASPWEDRAFT_237529"/>
<accession>A0A1L9S1A0</accession>
<gene>
    <name evidence="2" type="ORF">ASPWEDRAFT_237529</name>
</gene>
<evidence type="ECO:0000313" key="2">
    <source>
        <dbReference type="EMBL" id="OJJ40903.1"/>
    </source>
</evidence>
<reference evidence="3" key="1">
    <citation type="journal article" date="2017" name="Genome Biol.">
        <title>Comparative genomics reveals high biological diversity and specific adaptations in the industrially and medically important fungal genus Aspergillus.</title>
        <authorList>
            <person name="de Vries R.P."/>
            <person name="Riley R."/>
            <person name="Wiebenga A."/>
            <person name="Aguilar-Osorio G."/>
            <person name="Amillis S."/>
            <person name="Uchima C.A."/>
            <person name="Anderluh G."/>
            <person name="Asadollahi M."/>
            <person name="Askin M."/>
            <person name="Barry K."/>
            <person name="Battaglia E."/>
            <person name="Bayram O."/>
            <person name="Benocci T."/>
            <person name="Braus-Stromeyer S.A."/>
            <person name="Caldana C."/>
            <person name="Canovas D."/>
            <person name="Cerqueira G.C."/>
            <person name="Chen F."/>
            <person name="Chen W."/>
            <person name="Choi C."/>
            <person name="Clum A."/>
            <person name="Dos Santos R.A."/>
            <person name="Damasio A.R."/>
            <person name="Diallinas G."/>
            <person name="Emri T."/>
            <person name="Fekete E."/>
            <person name="Flipphi M."/>
            <person name="Freyberg S."/>
            <person name="Gallo A."/>
            <person name="Gournas C."/>
            <person name="Habgood R."/>
            <person name="Hainaut M."/>
            <person name="Harispe M.L."/>
            <person name="Henrissat B."/>
            <person name="Hilden K.S."/>
            <person name="Hope R."/>
            <person name="Hossain A."/>
            <person name="Karabika E."/>
            <person name="Karaffa L."/>
            <person name="Karanyi Z."/>
            <person name="Krasevec N."/>
            <person name="Kuo A."/>
            <person name="Kusch H."/>
            <person name="LaButti K."/>
            <person name="Lagendijk E.L."/>
            <person name="Lapidus A."/>
            <person name="Levasseur A."/>
            <person name="Lindquist E."/>
            <person name="Lipzen A."/>
            <person name="Logrieco A.F."/>
            <person name="MacCabe A."/>
            <person name="Maekelae M.R."/>
            <person name="Malavazi I."/>
            <person name="Melin P."/>
            <person name="Meyer V."/>
            <person name="Mielnichuk N."/>
            <person name="Miskei M."/>
            <person name="Molnar A.P."/>
            <person name="Mule G."/>
            <person name="Ngan C.Y."/>
            <person name="Orejas M."/>
            <person name="Orosz E."/>
            <person name="Ouedraogo J.P."/>
            <person name="Overkamp K.M."/>
            <person name="Park H.-S."/>
            <person name="Perrone G."/>
            <person name="Piumi F."/>
            <person name="Punt P.J."/>
            <person name="Ram A.F."/>
            <person name="Ramon A."/>
            <person name="Rauscher S."/>
            <person name="Record E."/>
            <person name="Riano-Pachon D.M."/>
            <person name="Robert V."/>
            <person name="Roehrig J."/>
            <person name="Ruller R."/>
            <person name="Salamov A."/>
            <person name="Salih N.S."/>
            <person name="Samson R.A."/>
            <person name="Sandor E."/>
            <person name="Sanguinetti M."/>
            <person name="Schuetze T."/>
            <person name="Sepcic K."/>
            <person name="Shelest E."/>
            <person name="Sherlock G."/>
            <person name="Sophianopoulou V."/>
            <person name="Squina F.M."/>
            <person name="Sun H."/>
            <person name="Susca A."/>
            <person name="Todd R.B."/>
            <person name="Tsang A."/>
            <person name="Unkles S.E."/>
            <person name="van de Wiele N."/>
            <person name="van Rossen-Uffink D."/>
            <person name="Oliveira J.V."/>
            <person name="Vesth T.C."/>
            <person name="Visser J."/>
            <person name="Yu J.-H."/>
            <person name="Zhou M."/>
            <person name="Andersen M.R."/>
            <person name="Archer D.B."/>
            <person name="Baker S.E."/>
            <person name="Benoit I."/>
            <person name="Brakhage A.A."/>
            <person name="Braus G.H."/>
            <person name="Fischer R."/>
            <person name="Frisvad J.C."/>
            <person name="Goldman G.H."/>
            <person name="Houbraken J."/>
            <person name="Oakley B."/>
            <person name="Pocsi I."/>
            <person name="Scazzocchio C."/>
            <person name="Seiboth B."/>
            <person name="vanKuyk P.A."/>
            <person name="Wortman J."/>
            <person name="Dyer P.S."/>
            <person name="Grigoriev I.V."/>
        </authorList>
    </citation>
    <scope>NUCLEOTIDE SEQUENCE [LARGE SCALE GENOMIC DNA]</scope>
    <source>
        <strain evidence="3">DTO 134E9</strain>
    </source>
</reference>
<proteinExistence type="predicted"/>
<keyword evidence="1" id="KW-1133">Transmembrane helix</keyword>